<dbReference type="Proteomes" id="UP000886885">
    <property type="component" value="Chromosome 3D"/>
</dbReference>
<evidence type="ECO:0000256" key="1">
    <source>
        <dbReference type="SAM" id="SignalP"/>
    </source>
</evidence>
<evidence type="ECO:0000313" key="3">
    <source>
        <dbReference type="Proteomes" id="UP000886885"/>
    </source>
</evidence>
<reference evidence="2" key="1">
    <citation type="journal article" date="2020" name="bioRxiv">
        <title>Hybrid origin of Populus tomentosa Carr. identified through genome sequencing and phylogenomic analysis.</title>
        <authorList>
            <person name="An X."/>
            <person name="Gao K."/>
            <person name="Chen Z."/>
            <person name="Li J."/>
            <person name="Yang X."/>
            <person name="Yang X."/>
            <person name="Zhou J."/>
            <person name="Guo T."/>
            <person name="Zhao T."/>
            <person name="Huang S."/>
            <person name="Miao D."/>
            <person name="Khan W.U."/>
            <person name="Rao P."/>
            <person name="Ye M."/>
            <person name="Lei B."/>
            <person name="Liao W."/>
            <person name="Wang J."/>
            <person name="Ji L."/>
            <person name="Li Y."/>
            <person name="Guo B."/>
            <person name="Mustafa N.S."/>
            <person name="Li S."/>
            <person name="Yun Q."/>
            <person name="Keller S.R."/>
            <person name="Mao J."/>
            <person name="Zhang R."/>
            <person name="Strauss S.H."/>
        </authorList>
    </citation>
    <scope>NUCLEOTIDE SEQUENCE</scope>
    <source>
        <strain evidence="2">GM15</strain>
        <tissue evidence="2">Leaf</tissue>
    </source>
</reference>
<organism evidence="2 3">
    <name type="scientific">Populus tomentosa</name>
    <name type="common">Chinese white poplar</name>
    <dbReference type="NCBI Taxonomy" id="118781"/>
    <lineage>
        <taxon>Eukaryota</taxon>
        <taxon>Viridiplantae</taxon>
        <taxon>Streptophyta</taxon>
        <taxon>Embryophyta</taxon>
        <taxon>Tracheophyta</taxon>
        <taxon>Spermatophyta</taxon>
        <taxon>Magnoliopsida</taxon>
        <taxon>eudicotyledons</taxon>
        <taxon>Gunneridae</taxon>
        <taxon>Pentapetalae</taxon>
        <taxon>rosids</taxon>
        <taxon>fabids</taxon>
        <taxon>Malpighiales</taxon>
        <taxon>Salicaceae</taxon>
        <taxon>Saliceae</taxon>
        <taxon>Populus</taxon>
    </lineage>
</organism>
<keyword evidence="1" id="KW-0732">Signal</keyword>
<dbReference type="AlphaFoldDB" id="A0A8X8A3C9"/>
<proteinExistence type="predicted"/>
<accession>A0A8X8A3C9</accession>
<keyword evidence="3" id="KW-1185">Reference proteome</keyword>
<feature type="signal peptide" evidence="1">
    <location>
        <begin position="1"/>
        <end position="22"/>
    </location>
</feature>
<feature type="chain" id="PRO_5036474957" evidence="1">
    <location>
        <begin position="23"/>
        <end position="96"/>
    </location>
</feature>
<dbReference type="EMBL" id="JAAWWB010000006">
    <property type="protein sequence ID" value="KAG6780884.1"/>
    <property type="molecule type" value="Genomic_DNA"/>
</dbReference>
<evidence type="ECO:0000313" key="2">
    <source>
        <dbReference type="EMBL" id="KAG6780884.1"/>
    </source>
</evidence>
<comment type="caution">
    <text evidence="2">The sequence shown here is derived from an EMBL/GenBank/DDBJ whole genome shotgun (WGS) entry which is preliminary data.</text>
</comment>
<name>A0A8X8A3C9_POPTO</name>
<protein>
    <submittedName>
        <fullName evidence="2">Uncharacterized protein</fullName>
    </submittedName>
</protein>
<sequence>MYGEYFQLPLLLLGTLFNDAWAPSVQHDSLLRRNISFPNQRKEMVRTFRDKGLFFMFCSLKSQKRLEITLLEAEKGAVPYLEGVTVWRYEWLDKAP</sequence>
<gene>
    <name evidence="2" type="ORF">POTOM_013763</name>
</gene>